<name>A0A6P8I724_ACTTE</name>
<dbReference type="GO" id="GO:0016020">
    <property type="term" value="C:membrane"/>
    <property type="evidence" value="ECO:0007669"/>
    <property type="project" value="InterPro"/>
</dbReference>
<reference evidence="4" key="1">
    <citation type="submission" date="2025-08" db="UniProtKB">
        <authorList>
            <consortium name="RefSeq"/>
        </authorList>
    </citation>
    <scope>IDENTIFICATION</scope>
    <source>
        <tissue evidence="4">Tentacle</tissue>
    </source>
</reference>
<dbReference type="InterPro" id="IPR013320">
    <property type="entry name" value="ConA-like_dom_sf"/>
</dbReference>
<dbReference type="Proteomes" id="UP000515163">
    <property type="component" value="Unplaced"/>
</dbReference>
<accession>A0A6P8I724</accession>
<feature type="non-terminal residue" evidence="4">
    <location>
        <position position="1"/>
    </location>
</feature>
<protein>
    <submittedName>
        <fullName evidence="4">Uncharacterized protein LOC116299796</fullName>
    </submittedName>
</protein>
<feature type="domain" description="TLDc" evidence="2">
    <location>
        <begin position="53"/>
        <end position="231"/>
    </location>
</feature>
<dbReference type="Pfam" id="PF00629">
    <property type="entry name" value="MAM"/>
    <property type="match status" value="1"/>
</dbReference>
<dbReference type="SUPFAM" id="SSF49899">
    <property type="entry name" value="Concanavalin A-like lectins/glucanases"/>
    <property type="match status" value="3"/>
</dbReference>
<feature type="domain" description="MAM" evidence="1">
    <location>
        <begin position="553"/>
        <end position="700"/>
    </location>
</feature>
<dbReference type="InParanoid" id="A0A6P8I724"/>
<dbReference type="SMART" id="SM00159">
    <property type="entry name" value="PTX"/>
    <property type="match status" value="1"/>
</dbReference>
<dbReference type="PROSITE" id="PS50060">
    <property type="entry name" value="MAM_2"/>
    <property type="match status" value="1"/>
</dbReference>
<gene>
    <name evidence="4" type="primary">LOC116299796</name>
</gene>
<dbReference type="InterPro" id="IPR051560">
    <property type="entry name" value="MAM_domain-containing"/>
</dbReference>
<dbReference type="InterPro" id="IPR001759">
    <property type="entry name" value="PTX_dom"/>
</dbReference>
<dbReference type="Gene3D" id="2.60.120.200">
    <property type="match status" value="2"/>
</dbReference>
<evidence type="ECO:0000259" key="1">
    <source>
        <dbReference type="PROSITE" id="PS50060"/>
    </source>
</evidence>
<dbReference type="InterPro" id="IPR000998">
    <property type="entry name" value="MAM_dom"/>
</dbReference>
<keyword evidence="3" id="KW-1185">Reference proteome</keyword>
<dbReference type="SMART" id="SM00137">
    <property type="entry name" value="MAM"/>
    <property type="match status" value="1"/>
</dbReference>
<dbReference type="PANTHER" id="PTHR23282">
    <property type="entry name" value="APICAL ENDOSOMAL GLYCOPROTEIN PRECURSOR"/>
    <property type="match status" value="1"/>
</dbReference>
<sequence>GVNDELGVLSLNGSGHVIFDGFGEDCLTKPDRCPNGFTLSFWFKYGGLISSILGLNATYHAALDSWLLPLVPKKSRWLPCYRASQDGWTGAIFHQKCDGKSSTLTIIKVQDFVFGGYLSETWGPSKNGSIVDSKAFLFSLNNPRGTAPRKLTLIQSMFGIVNTAATTTPTSLPTFGDSDLVLKDNANTVAQSYSSPGQNYELESGLASVSQDLFTDTKYFIVDEIEVFYNEELTTDQAYILTTGAENPETTGFAIFHNQTLSNGSGDMVVKVSTEAKTWTLKATDKSKDFRPMTVTWHPTQGLKLYENTQLMASGLAVPSSNTNKKTSILLGHSESTSNPHSGQNIQIRALAIWRTVITVKDMNTYNNVACAPLTDDASNSFSWNRTVSGTPTPLTGPNTVISPARWFSSDNYINIASQSCFATVKLNLPSLNVFTACWWFRHDSAVSKYLFAIRSSSGIQLDVGAAATTTWQHFCLKHTFEQKTGCHKQLYLNGRSTSDNSYTSSCQSMAGPPITVLIGLYTTKTFDGLLSNFKLWDRHLSASEISLVSNGCSMIAGNLIVWEVLLSKFEPPVSMARDGLCKREISYIESSYPQKKGQNVRLLTSEYVPVTINCLYFQYNFYGKDIGRLNVYLLKGNSHESLVWSLAGDQGTNEWRSVYIPLNNTEKTKVIFEGIVGDGYLGDLSIGNVALTTTDSCEGGTGKNYIAVTGKKFYKTVQP</sequence>
<dbReference type="AlphaFoldDB" id="A0A6P8I724"/>
<dbReference type="InterPro" id="IPR006571">
    <property type="entry name" value="TLDc_dom"/>
</dbReference>
<evidence type="ECO:0000313" key="4">
    <source>
        <dbReference type="RefSeq" id="XP_031564364.1"/>
    </source>
</evidence>
<evidence type="ECO:0000259" key="2">
    <source>
        <dbReference type="PROSITE" id="PS51886"/>
    </source>
</evidence>
<dbReference type="KEGG" id="aten:116299796"/>
<dbReference type="RefSeq" id="XP_031564364.1">
    <property type="nucleotide sequence ID" value="XM_031708504.1"/>
</dbReference>
<feature type="unsure residue" description="D or N" evidence="4">
    <location>
        <position position="696"/>
    </location>
</feature>
<organism evidence="3 4">
    <name type="scientific">Actinia tenebrosa</name>
    <name type="common">Australian red waratah sea anemone</name>
    <dbReference type="NCBI Taxonomy" id="6105"/>
    <lineage>
        <taxon>Eukaryota</taxon>
        <taxon>Metazoa</taxon>
        <taxon>Cnidaria</taxon>
        <taxon>Anthozoa</taxon>
        <taxon>Hexacorallia</taxon>
        <taxon>Actiniaria</taxon>
        <taxon>Actiniidae</taxon>
        <taxon>Actinia</taxon>
    </lineage>
</organism>
<dbReference type="CDD" id="cd06263">
    <property type="entry name" value="MAM"/>
    <property type="match status" value="1"/>
</dbReference>
<evidence type="ECO:0000313" key="3">
    <source>
        <dbReference type="Proteomes" id="UP000515163"/>
    </source>
</evidence>
<dbReference type="Pfam" id="PF07534">
    <property type="entry name" value="TLD"/>
    <property type="match status" value="1"/>
</dbReference>
<proteinExistence type="predicted"/>
<dbReference type="PROSITE" id="PS51886">
    <property type="entry name" value="TLDC"/>
    <property type="match status" value="1"/>
</dbReference>
<dbReference type="Pfam" id="PF13385">
    <property type="entry name" value="Laminin_G_3"/>
    <property type="match status" value="1"/>
</dbReference>
<dbReference type="OrthoDB" id="5956404at2759"/>
<dbReference type="SMART" id="SM00584">
    <property type="entry name" value="TLDc"/>
    <property type="match status" value="1"/>
</dbReference>
<dbReference type="PANTHER" id="PTHR23282:SF101">
    <property type="entry name" value="MAM DOMAIN-CONTAINING PROTEIN"/>
    <property type="match status" value="1"/>
</dbReference>